<evidence type="ECO:0008006" key="3">
    <source>
        <dbReference type="Google" id="ProtNLM"/>
    </source>
</evidence>
<comment type="caution">
    <text evidence="1">The sequence shown here is derived from an EMBL/GenBank/DDBJ whole genome shotgun (WGS) entry which is preliminary data.</text>
</comment>
<dbReference type="PIRSF" id="PIRSF033563">
    <property type="entry name" value="UCP033563"/>
    <property type="match status" value="1"/>
</dbReference>
<evidence type="ECO:0000313" key="2">
    <source>
        <dbReference type="Proteomes" id="UP000051096"/>
    </source>
</evidence>
<dbReference type="Proteomes" id="UP000051096">
    <property type="component" value="Unassembled WGS sequence"/>
</dbReference>
<dbReference type="EMBL" id="LJUO01000123">
    <property type="protein sequence ID" value="KPK69524.1"/>
    <property type="molecule type" value="Genomic_DNA"/>
</dbReference>
<dbReference type="PANTHER" id="PTHR36454:SF1">
    <property type="entry name" value="DUF1015 DOMAIN-CONTAINING PROTEIN"/>
    <property type="match status" value="1"/>
</dbReference>
<accession>A0A0S8GB68</accession>
<proteinExistence type="predicted"/>
<reference evidence="1 2" key="1">
    <citation type="journal article" date="2015" name="Microbiome">
        <title>Genomic resolution of linkages in carbon, nitrogen, and sulfur cycling among widespread estuary sediment bacteria.</title>
        <authorList>
            <person name="Baker B.J."/>
            <person name="Lazar C.S."/>
            <person name="Teske A.P."/>
            <person name="Dick G.J."/>
        </authorList>
    </citation>
    <scope>NUCLEOTIDE SEQUENCE [LARGE SCALE GENOMIC DNA]</scope>
    <source>
        <strain evidence="1">SM23_60</strain>
    </source>
</reference>
<gene>
    <name evidence="1" type="ORF">AMJ87_10395</name>
</gene>
<dbReference type="InterPro" id="IPR008323">
    <property type="entry name" value="UCP033563"/>
</dbReference>
<sequence length="422" mass="49167">MPEVKPFKAIRYNPEKIPNLADVICQPYDQITNKMERTYKSKSPYNFVRLVLTKYADGHDRPREYRDAKRFTENWISDSIFFQDDKNAIYPYWQEFTVSDKTYVRKGFMCAVRLEELGSGNILPHEKTLSKPKADRLNLLRITKKDVEPVFLLYTDPKDTVNAALSPYCTAPPLIDVTDEKKVVHKVWRVEQEDVIKKIADTLTDSIFVIADGHHRYETAYNYMQEQTEIEKNHPANFKLVTLVNIEDPGLLILPTHRLISNLPEFSLTTFLEKTEKYFDIKKTSKDDIIKDLEKTGSQAFGFYSTQTSYILKLKSDKVLEKFLPDRSDEYRNLDVAILHTLLIEDILGIDPQHIEEHVKYERGVRATMKRVDVGAFQFCFLMNATKSEQVKHVAQKKERMPQKSTDFYPKLVSGLVFRDIA</sequence>
<organism evidence="1 2">
    <name type="scientific">candidate division WOR_3 bacterium SM23_60</name>
    <dbReference type="NCBI Taxonomy" id="1703780"/>
    <lineage>
        <taxon>Bacteria</taxon>
        <taxon>Bacteria division WOR-3</taxon>
    </lineage>
</organism>
<dbReference type="AlphaFoldDB" id="A0A0S8GB68"/>
<name>A0A0S8GB68_UNCW3</name>
<dbReference type="Pfam" id="PF06245">
    <property type="entry name" value="DUF1015"/>
    <property type="match status" value="1"/>
</dbReference>
<evidence type="ECO:0000313" key="1">
    <source>
        <dbReference type="EMBL" id="KPK69524.1"/>
    </source>
</evidence>
<dbReference type="PANTHER" id="PTHR36454">
    <property type="entry name" value="LMO2823 PROTEIN"/>
    <property type="match status" value="1"/>
</dbReference>
<protein>
    <recommendedName>
        <fullName evidence="3">DUF1015 domain-containing protein</fullName>
    </recommendedName>
</protein>